<dbReference type="AlphaFoldDB" id="K1S712"/>
<gene>
    <name evidence="1" type="ORF">CGI_10013474</name>
</gene>
<dbReference type="HOGENOM" id="CLU_1379311_0_0_1"/>
<evidence type="ECO:0000313" key="1">
    <source>
        <dbReference type="EMBL" id="EKC43251.1"/>
    </source>
</evidence>
<accession>K1S712</accession>
<dbReference type="InParanoid" id="K1S712"/>
<sequence>MCQHHVKKKTSMPSRFQHNLLKFIHSVLHPFLSHFPALLEDMLHAAYASAKQRRGHSEWVQKDDIFVVDRGFRDSLDYLEQMGIKGKIPSFLAKGDKQMSTENANTSRFVTKAVTDRTRLYLEPYNNRMKIVCKSCSNRNKPCLTEYIRALFVHTRATFESKSYQLIPRHGWSSILVPVNPCITEYTVLEPCAQPCSV</sequence>
<proteinExistence type="predicted"/>
<dbReference type="EMBL" id="JH815940">
    <property type="protein sequence ID" value="EKC43251.1"/>
    <property type="molecule type" value="Genomic_DNA"/>
</dbReference>
<protein>
    <submittedName>
        <fullName evidence="1">Uncharacterized protein</fullName>
    </submittedName>
</protein>
<reference evidence="1" key="1">
    <citation type="journal article" date="2012" name="Nature">
        <title>The oyster genome reveals stress adaptation and complexity of shell formation.</title>
        <authorList>
            <person name="Zhang G."/>
            <person name="Fang X."/>
            <person name="Guo X."/>
            <person name="Li L."/>
            <person name="Luo R."/>
            <person name="Xu F."/>
            <person name="Yang P."/>
            <person name="Zhang L."/>
            <person name="Wang X."/>
            <person name="Qi H."/>
            <person name="Xiong Z."/>
            <person name="Que H."/>
            <person name="Xie Y."/>
            <person name="Holland P.W."/>
            <person name="Paps J."/>
            <person name="Zhu Y."/>
            <person name="Wu F."/>
            <person name="Chen Y."/>
            <person name="Wang J."/>
            <person name="Peng C."/>
            <person name="Meng J."/>
            <person name="Yang L."/>
            <person name="Liu J."/>
            <person name="Wen B."/>
            <person name="Zhang N."/>
            <person name="Huang Z."/>
            <person name="Zhu Q."/>
            <person name="Feng Y."/>
            <person name="Mount A."/>
            <person name="Hedgecock D."/>
            <person name="Xu Z."/>
            <person name="Liu Y."/>
            <person name="Domazet-Loso T."/>
            <person name="Du Y."/>
            <person name="Sun X."/>
            <person name="Zhang S."/>
            <person name="Liu B."/>
            <person name="Cheng P."/>
            <person name="Jiang X."/>
            <person name="Li J."/>
            <person name="Fan D."/>
            <person name="Wang W."/>
            <person name="Fu W."/>
            <person name="Wang T."/>
            <person name="Wang B."/>
            <person name="Zhang J."/>
            <person name="Peng Z."/>
            <person name="Li Y."/>
            <person name="Li N."/>
            <person name="Wang J."/>
            <person name="Chen M."/>
            <person name="He Y."/>
            <person name="Tan F."/>
            <person name="Song X."/>
            <person name="Zheng Q."/>
            <person name="Huang R."/>
            <person name="Yang H."/>
            <person name="Du X."/>
            <person name="Chen L."/>
            <person name="Yang M."/>
            <person name="Gaffney P.M."/>
            <person name="Wang S."/>
            <person name="Luo L."/>
            <person name="She Z."/>
            <person name="Ming Y."/>
            <person name="Huang W."/>
            <person name="Zhang S."/>
            <person name="Huang B."/>
            <person name="Zhang Y."/>
            <person name="Qu T."/>
            <person name="Ni P."/>
            <person name="Miao G."/>
            <person name="Wang J."/>
            <person name="Wang Q."/>
            <person name="Steinberg C.E."/>
            <person name="Wang H."/>
            <person name="Li N."/>
            <person name="Qian L."/>
            <person name="Zhang G."/>
            <person name="Li Y."/>
            <person name="Yang H."/>
            <person name="Liu X."/>
            <person name="Wang J."/>
            <person name="Yin Y."/>
            <person name="Wang J."/>
        </authorList>
    </citation>
    <scope>NUCLEOTIDE SEQUENCE [LARGE SCALE GENOMIC DNA]</scope>
    <source>
        <strain evidence="1">05x7-T-G4-1.051#20</strain>
    </source>
</reference>
<name>K1S712_MAGGI</name>
<organism evidence="1">
    <name type="scientific">Magallana gigas</name>
    <name type="common">Pacific oyster</name>
    <name type="synonym">Crassostrea gigas</name>
    <dbReference type="NCBI Taxonomy" id="29159"/>
    <lineage>
        <taxon>Eukaryota</taxon>
        <taxon>Metazoa</taxon>
        <taxon>Spiralia</taxon>
        <taxon>Lophotrochozoa</taxon>
        <taxon>Mollusca</taxon>
        <taxon>Bivalvia</taxon>
        <taxon>Autobranchia</taxon>
        <taxon>Pteriomorphia</taxon>
        <taxon>Ostreida</taxon>
        <taxon>Ostreoidea</taxon>
        <taxon>Ostreidae</taxon>
        <taxon>Magallana</taxon>
    </lineage>
</organism>